<dbReference type="GO" id="GO:0003735">
    <property type="term" value="F:structural constituent of ribosome"/>
    <property type="evidence" value="ECO:0007669"/>
    <property type="project" value="InterPro"/>
</dbReference>
<evidence type="ECO:0000313" key="5">
    <source>
        <dbReference type="EMBL" id="PIP22694.1"/>
    </source>
</evidence>
<name>A0A2G9YTW2_9BACT</name>
<comment type="caution">
    <text evidence="5">The sequence shown here is derived from an EMBL/GenBank/DDBJ whole genome shotgun (WGS) entry which is preliminary data.</text>
</comment>
<keyword evidence="2 4" id="KW-0689">Ribosomal protein</keyword>
<keyword evidence="3 4" id="KW-0687">Ribonucleoprotein</keyword>
<evidence type="ECO:0000256" key="1">
    <source>
        <dbReference type="ARBA" id="ARBA00006227"/>
    </source>
</evidence>
<dbReference type="GO" id="GO:0003729">
    <property type="term" value="F:mRNA binding"/>
    <property type="evidence" value="ECO:0007669"/>
    <property type="project" value="TreeGrafter"/>
</dbReference>
<evidence type="ECO:0000313" key="6">
    <source>
        <dbReference type="Proteomes" id="UP000229976"/>
    </source>
</evidence>
<dbReference type="Proteomes" id="UP000229976">
    <property type="component" value="Unassembled WGS sequence"/>
</dbReference>
<dbReference type="SUPFAM" id="SSF52161">
    <property type="entry name" value="Ribosomal protein L13"/>
    <property type="match status" value="1"/>
</dbReference>
<dbReference type="PANTHER" id="PTHR11545">
    <property type="entry name" value="RIBOSOMAL PROTEIN L13"/>
    <property type="match status" value="1"/>
</dbReference>
<dbReference type="Pfam" id="PF00572">
    <property type="entry name" value="Ribosomal_L13"/>
    <property type="match status" value="1"/>
</dbReference>
<comment type="function">
    <text evidence="4">This protein is one of the early assembly proteins of the 50S ribosomal subunit, although it is not seen to bind rRNA by itself. It is important during the early stages of 50S assembly.</text>
</comment>
<evidence type="ECO:0000256" key="3">
    <source>
        <dbReference type="ARBA" id="ARBA00023274"/>
    </source>
</evidence>
<dbReference type="InterPro" id="IPR036899">
    <property type="entry name" value="Ribosomal_uL13_sf"/>
</dbReference>
<dbReference type="InterPro" id="IPR005823">
    <property type="entry name" value="Ribosomal_uL13_bac-type"/>
</dbReference>
<accession>A0A2G9YTW2</accession>
<proteinExistence type="inferred from homology"/>
<dbReference type="PANTHER" id="PTHR11545:SF2">
    <property type="entry name" value="LARGE RIBOSOMAL SUBUNIT PROTEIN UL13M"/>
    <property type="match status" value="1"/>
</dbReference>
<dbReference type="GO" id="GO:1990904">
    <property type="term" value="C:ribonucleoprotein complex"/>
    <property type="evidence" value="ECO:0007669"/>
    <property type="project" value="UniProtKB-KW"/>
</dbReference>
<comment type="subunit">
    <text evidence="4">Part of the 50S ribosomal subunit.</text>
</comment>
<dbReference type="GO" id="GO:0017148">
    <property type="term" value="P:negative regulation of translation"/>
    <property type="evidence" value="ECO:0007669"/>
    <property type="project" value="TreeGrafter"/>
</dbReference>
<dbReference type="CDD" id="cd00392">
    <property type="entry name" value="Ribosomal_L13"/>
    <property type="match status" value="1"/>
</dbReference>
<gene>
    <name evidence="4 5" type="primary">rplM</name>
    <name evidence="5" type="ORF">COX37_02830</name>
</gene>
<dbReference type="InterPro" id="IPR005822">
    <property type="entry name" value="Ribosomal_uL13"/>
</dbReference>
<dbReference type="Gene3D" id="3.90.1180.10">
    <property type="entry name" value="Ribosomal protein L13"/>
    <property type="match status" value="1"/>
</dbReference>
<comment type="similarity">
    <text evidence="1 4">Belongs to the universal ribosomal protein uL13 family.</text>
</comment>
<protein>
    <recommendedName>
        <fullName evidence="4">Large ribosomal subunit protein uL13</fullName>
    </recommendedName>
</protein>
<dbReference type="EMBL" id="PCRO01000034">
    <property type="protein sequence ID" value="PIP22694.1"/>
    <property type="molecule type" value="Genomic_DNA"/>
</dbReference>
<reference evidence="5 6" key="1">
    <citation type="submission" date="2017-09" db="EMBL/GenBank/DDBJ databases">
        <title>Depth-based differentiation of microbial function through sediment-hosted aquifers and enrichment of novel symbionts in the deep terrestrial subsurface.</title>
        <authorList>
            <person name="Probst A.J."/>
            <person name="Ladd B."/>
            <person name="Jarett J.K."/>
            <person name="Geller-Mcgrath D.E."/>
            <person name="Sieber C.M."/>
            <person name="Emerson J.B."/>
            <person name="Anantharaman K."/>
            <person name="Thomas B.C."/>
            <person name="Malmstrom R."/>
            <person name="Stieglmeier M."/>
            <person name="Klingl A."/>
            <person name="Woyke T."/>
            <person name="Ryan C.M."/>
            <person name="Banfield J.F."/>
        </authorList>
    </citation>
    <scope>NUCLEOTIDE SEQUENCE [LARGE SCALE GENOMIC DNA]</scope>
    <source>
        <strain evidence="5">CG23_combo_of_CG06-09_8_20_14_all_39_17</strain>
    </source>
</reference>
<evidence type="ECO:0000256" key="2">
    <source>
        <dbReference type="ARBA" id="ARBA00022980"/>
    </source>
</evidence>
<sequence length="119" mass="13751">MKMETKRETHIIDVADKILGRLAVQVAVLLRGKNKKGFVPNLDIGDFVDIKNVKKIKFSGNKINQKKYFHHSGYLGGVRMVPLKDLFEKNPKEVLRTAVYGMLPCNKLRDEQIKRLRFI</sequence>
<organism evidence="5 6">
    <name type="scientific">Candidatus Nealsonbacteria bacterium CG23_combo_of_CG06-09_8_20_14_all_39_17</name>
    <dbReference type="NCBI Taxonomy" id="1974722"/>
    <lineage>
        <taxon>Bacteria</taxon>
        <taxon>Candidatus Nealsoniibacteriota</taxon>
    </lineage>
</organism>
<dbReference type="AlphaFoldDB" id="A0A2G9YTW2"/>
<dbReference type="GO" id="GO:0005840">
    <property type="term" value="C:ribosome"/>
    <property type="evidence" value="ECO:0007669"/>
    <property type="project" value="UniProtKB-KW"/>
</dbReference>
<dbReference type="GO" id="GO:0006412">
    <property type="term" value="P:translation"/>
    <property type="evidence" value="ECO:0007669"/>
    <property type="project" value="UniProtKB-UniRule"/>
</dbReference>
<dbReference type="PIRSF" id="PIRSF002181">
    <property type="entry name" value="Ribosomal_L13"/>
    <property type="match status" value="1"/>
</dbReference>
<evidence type="ECO:0000256" key="4">
    <source>
        <dbReference type="HAMAP-Rule" id="MF_01366"/>
    </source>
</evidence>
<dbReference type="HAMAP" id="MF_01366">
    <property type="entry name" value="Ribosomal_uL13"/>
    <property type="match status" value="1"/>
</dbReference>
<dbReference type="NCBIfam" id="TIGR01066">
    <property type="entry name" value="rplM_bact"/>
    <property type="match status" value="1"/>
</dbReference>